<dbReference type="SUPFAM" id="SSF103473">
    <property type="entry name" value="MFS general substrate transporter"/>
    <property type="match status" value="1"/>
</dbReference>
<evidence type="ECO:0000256" key="4">
    <source>
        <dbReference type="ARBA" id="ARBA00023136"/>
    </source>
</evidence>
<dbReference type="EMBL" id="ML994610">
    <property type="protein sequence ID" value="KAF2195037.1"/>
    <property type="molecule type" value="Genomic_DNA"/>
</dbReference>
<dbReference type="GO" id="GO:0016020">
    <property type="term" value="C:membrane"/>
    <property type="evidence" value="ECO:0007669"/>
    <property type="project" value="UniProtKB-SubCell"/>
</dbReference>
<feature type="transmembrane region" description="Helical" evidence="5">
    <location>
        <begin position="273"/>
        <end position="290"/>
    </location>
</feature>
<sequence>MSGSGLATLIYCEQVCGQKDLSTPIGWNISSDRQQLISLFMVFGAFLASSATGLLSKFIGPKFSLRVACIAVFVSTAIMQATTTIAGIYAGRLILDMADGVLMPHPLLSDRTQGNSPGKYRGLGTLVGSIVNNFPAKLPTRNAHIIPLGIVHIVPGVLFVDLFFVPESPRRLAGNGQLDKAEKSLKWLRLQTWSVTEGLTEMESALAAERELQGSIGFLGLFSNPIDRCRKVVAVLGLITQAASGAGYIISLFHMACFFEMAQVGNTFENQTILNGVAVFALLVKSALTPRYGYARIMMPIGFTFVGITHLIIAIVYTLHPGTSDTGKAIVVMTVTYIAAYNAMIAPNGWLCGGELPSQQLRAYTVGLVTAIGFFIACVITLVWIYFYLPEAKGRTFEEINEMFEARVPARKFRKYRCTGTHAILNKKMDVDKPHVSHGEGNASSQATPQWAFTSPKLEASGNATCLQFVRSPVI</sequence>
<dbReference type="PANTHER" id="PTHR48022:SF10">
    <property type="entry name" value="MAJOR FACILITATOR SUPERFAMILY (MFS) PROFILE DOMAIN-CONTAINING PROTEIN"/>
    <property type="match status" value="1"/>
</dbReference>
<name>A0A6A6ESB7_9PEZI</name>
<dbReference type="InterPro" id="IPR005828">
    <property type="entry name" value="MFS_sugar_transport-like"/>
</dbReference>
<organism evidence="6 7">
    <name type="scientific">Zopfia rhizophila CBS 207.26</name>
    <dbReference type="NCBI Taxonomy" id="1314779"/>
    <lineage>
        <taxon>Eukaryota</taxon>
        <taxon>Fungi</taxon>
        <taxon>Dikarya</taxon>
        <taxon>Ascomycota</taxon>
        <taxon>Pezizomycotina</taxon>
        <taxon>Dothideomycetes</taxon>
        <taxon>Dothideomycetes incertae sedis</taxon>
        <taxon>Zopfiaceae</taxon>
        <taxon>Zopfia</taxon>
    </lineage>
</organism>
<dbReference type="InterPro" id="IPR050360">
    <property type="entry name" value="MFS_Sugar_Transporters"/>
</dbReference>
<accession>A0A6A6ESB7</accession>
<keyword evidence="7" id="KW-1185">Reference proteome</keyword>
<evidence type="ECO:0000256" key="3">
    <source>
        <dbReference type="ARBA" id="ARBA00022989"/>
    </source>
</evidence>
<dbReference type="InterPro" id="IPR036259">
    <property type="entry name" value="MFS_trans_sf"/>
</dbReference>
<comment type="subcellular location">
    <subcellularLocation>
        <location evidence="1">Membrane</location>
        <topology evidence="1">Multi-pass membrane protein</topology>
    </subcellularLocation>
</comment>
<feature type="transmembrane region" description="Helical" evidence="5">
    <location>
        <begin position="297"/>
        <end position="317"/>
    </location>
</feature>
<dbReference type="AlphaFoldDB" id="A0A6A6ESB7"/>
<evidence type="ECO:0000256" key="5">
    <source>
        <dbReference type="SAM" id="Phobius"/>
    </source>
</evidence>
<evidence type="ECO:0000256" key="2">
    <source>
        <dbReference type="ARBA" id="ARBA00022692"/>
    </source>
</evidence>
<dbReference type="PANTHER" id="PTHR48022">
    <property type="entry name" value="PLASTIDIC GLUCOSE TRANSPORTER 4"/>
    <property type="match status" value="1"/>
</dbReference>
<keyword evidence="2 5" id="KW-0812">Transmembrane</keyword>
<dbReference type="Pfam" id="PF00083">
    <property type="entry name" value="Sugar_tr"/>
    <property type="match status" value="1"/>
</dbReference>
<protein>
    <submittedName>
        <fullName evidence="6">MFS general substrate transporter</fullName>
    </submittedName>
</protein>
<evidence type="ECO:0000313" key="7">
    <source>
        <dbReference type="Proteomes" id="UP000800200"/>
    </source>
</evidence>
<keyword evidence="3 5" id="KW-1133">Transmembrane helix</keyword>
<proteinExistence type="predicted"/>
<feature type="transmembrane region" description="Helical" evidence="5">
    <location>
        <begin position="329"/>
        <end position="351"/>
    </location>
</feature>
<reference evidence="6" key="1">
    <citation type="journal article" date="2020" name="Stud. Mycol.">
        <title>101 Dothideomycetes genomes: a test case for predicting lifestyles and emergence of pathogens.</title>
        <authorList>
            <person name="Haridas S."/>
            <person name="Albert R."/>
            <person name="Binder M."/>
            <person name="Bloem J."/>
            <person name="Labutti K."/>
            <person name="Salamov A."/>
            <person name="Andreopoulos B."/>
            <person name="Baker S."/>
            <person name="Barry K."/>
            <person name="Bills G."/>
            <person name="Bluhm B."/>
            <person name="Cannon C."/>
            <person name="Castanera R."/>
            <person name="Culley D."/>
            <person name="Daum C."/>
            <person name="Ezra D."/>
            <person name="Gonzalez J."/>
            <person name="Henrissat B."/>
            <person name="Kuo A."/>
            <person name="Liang C."/>
            <person name="Lipzen A."/>
            <person name="Lutzoni F."/>
            <person name="Magnuson J."/>
            <person name="Mondo S."/>
            <person name="Nolan M."/>
            <person name="Ohm R."/>
            <person name="Pangilinan J."/>
            <person name="Park H.-J."/>
            <person name="Ramirez L."/>
            <person name="Alfaro M."/>
            <person name="Sun H."/>
            <person name="Tritt A."/>
            <person name="Yoshinaga Y."/>
            <person name="Zwiers L.-H."/>
            <person name="Turgeon B."/>
            <person name="Goodwin S."/>
            <person name="Spatafora J."/>
            <person name="Crous P."/>
            <person name="Grigoriev I."/>
        </authorList>
    </citation>
    <scope>NUCLEOTIDE SEQUENCE</scope>
    <source>
        <strain evidence="6">CBS 207.26</strain>
    </source>
</reference>
<feature type="transmembrane region" description="Helical" evidence="5">
    <location>
        <begin position="363"/>
        <end position="389"/>
    </location>
</feature>
<evidence type="ECO:0000313" key="6">
    <source>
        <dbReference type="EMBL" id="KAF2195037.1"/>
    </source>
</evidence>
<dbReference type="Proteomes" id="UP000800200">
    <property type="component" value="Unassembled WGS sequence"/>
</dbReference>
<dbReference type="OrthoDB" id="6133115at2759"/>
<keyword evidence="4 5" id="KW-0472">Membrane</keyword>
<gene>
    <name evidence="6" type="ORF">K469DRAFT_722382</name>
</gene>
<feature type="transmembrane region" description="Helical" evidence="5">
    <location>
        <begin position="232"/>
        <end position="253"/>
    </location>
</feature>
<feature type="transmembrane region" description="Helical" evidence="5">
    <location>
        <begin position="36"/>
        <end position="55"/>
    </location>
</feature>
<dbReference type="GO" id="GO:0005351">
    <property type="term" value="F:carbohydrate:proton symporter activity"/>
    <property type="evidence" value="ECO:0007669"/>
    <property type="project" value="TreeGrafter"/>
</dbReference>
<feature type="transmembrane region" description="Helical" evidence="5">
    <location>
        <begin position="67"/>
        <end position="90"/>
    </location>
</feature>
<feature type="transmembrane region" description="Helical" evidence="5">
    <location>
        <begin position="145"/>
        <end position="165"/>
    </location>
</feature>
<evidence type="ECO:0000256" key="1">
    <source>
        <dbReference type="ARBA" id="ARBA00004141"/>
    </source>
</evidence>
<dbReference type="Gene3D" id="1.20.1250.20">
    <property type="entry name" value="MFS general substrate transporter like domains"/>
    <property type="match status" value="1"/>
</dbReference>